<keyword evidence="4" id="KW-0809">Transit peptide</keyword>
<evidence type="ECO:0000256" key="1">
    <source>
        <dbReference type="ARBA" id="ARBA00004443"/>
    </source>
</evidence>
<dbReference type="OrthoDB" id="6246201at2759"/>
<organism evidence="7 8">
    <name type="scientific">Russula ochroleuca</name>
    <dbReference type="NCBI Taxonomy" id="152965"/>
    <lineage>
        <taxon>Eukaryota</taxon>
        <taxon>Fungi</taxon>
        <taxon>Dikarya</taxon>
        <taxon>Basidiomycota</taxon>
        <taxon>Agaricomycotina</taxon>
        <taxon>Agaricomycetes</taxon>
        <taxon>Russulales</taxon>
        <taxon>Russulaceae</taxon>
        <taxon>Russula</taxon>
    </lineage>
</organism>
<dbReference type="EMBL" id="WHVB01000011">
    <property type="protein sequence ID" value="KAF8478552.1"/>
    <property type="molecule type" value="Genomic_DNA"/>
</dbReference>
<keyword evidence="8" id="KW-1185">Reference proteome</keyword>
<dbReference type="PANTHER" id="PTHR31107">
    <property type="entry name" value="APOPTOGENIC PROTEIN 1, MITOCHONDRIAL"/>
    <property type="match status" value="1"/>
</dbReference>
<evidence type="ECO:0000256" key="6">
    <source>
        <dbReference type="ARBA" id="ARBA00023136"/>
    </source>
</evidence>
<name>A0A9P5MTT3_9AGAM</name>
<evidence type="ECO:0000256" key="2">
    <source>
        <dbReference type="ARBA" id="ARBA00005453"/>
    </source>
</evidence>
<sequence>MAQSMLRRPTSLVLQPLRLFHSSVRTANYVGPPDPVSNIRPVLYHDLDPTSVESPLTRHPYSLDEFRNDSDTLEYQWKLQRQQLDAFNDAFWRDTNTRFDTAKAAAVNSLPPHATAEQREERLGEFYEKWVLQEAARQEEYNAEWRRRSMQEIKLAARVSYQKLKAYI</sequence>
<dbReference type="GO" id="GO:0097193">
    <property type="term" value="P:intrinsic apoptotic signaling pathway"/>
    <property type="evidence" value="ECO:0007669"/>
    <property type="project" value="InterPro"/>
</dbReference>
<protein>
    <submittedName>
        <fullName evidence="7">Uncharacterized protein</fullName>
    </submittedName>
</protein>
<evidence type="ECO:0000256" key="4">
    <source>
        <dbReference type="ARBA" id="ARBA00022946"/>
    </source>
</evidence>
<dbReference type="Pfam" id="PF10231">
    <property type="entry name" value="COA8"/>
    <property type="match status" value="1"/>
</dbReference>
<comment type="caution">
    <text evidence="7">The sequence shown here is derived from an EMBL/GenBank/DDBJ whole genome shotgun (WGS) entry which is preliminary data.</text>
</comment>
<dbReference type="InterPro" id="IPR018796">
    <property type="entry name" value="COA8"/>
</dbReference>
<keyword evidence="3" id="KW-0999">Mitochondrion inner membrane</keyword>
<evidence type="ECO:0000313" key="8">
    <source>
        <dbReference type="Proteomes" id="UP000759537"/>
    </source>
</evidence>
<comment type="similarity">
    <text evidence="2">Belongs to the COA8 family.</text>
</comment>
<keyword evidence="5" id="KW-0496">Mitochondrion</keyword>
<reference evidence="7" key="1">
    <citation type="submission" date="2019-10" db="EMBL/GenBank/DDBJ databases">
        <authorList>
            <consortium name="DOE Joint Genome Institute"/>
            <person name="Kuo A."/>
            <person name="Miyauchi S."/>
            <person name="Kiss E."/>
            <person name="Drula E."/>
            <person name="Kohler A."/>
            <person name="Sanchez-Garcia M."/>
            <person name="Andreopoulos B."/>
            <person name="Barry K.W."/>
            <person name="Bonito G."/>
            <person name="Buee M."/>
            <person name="Carver A."/>
            <person name="Chen C."/>
            <person name="Cichocki N."/>
            <person name="Clum A."/>
            <person name="Culley D."/>
            <person name="Crous P.W."/>
            <person name="Fauchery L."/>
            <person name="Girlanda M."/>
            <person name="Hayes R."/>
            <person name="Keri Z."/>
            <person name="LaButti K."/>
            <person name="Lipzen A."/>
            <person name="Lombard V."/>
            <person name="Magnuson J."/>
            <person name="Maillard F."/>
            <person name="Morin E."/>
            <person name="Murat C."/>
            <person name="Nolan M."/>
            <person name="Ohm R."/>
            <person name="Pangilinan J."/>
            <person name="Pereira M."/>
            <person name="Perotto S."/>
            <person name="Peter M."/>
            <person name="Riley R."/>
            <person name="Sitrit Y."/>
            <person name="Stielow B."/>
            <person name="Szollosi G."/>
            <person name="Zifcakova L."/>
            <person name="Stursova M."/>
            <person name="Spatafora J.W."/>
            <person name="Tedersoo L."/>
            <person name="Vaario L.-M."/>
            <person name="Yamada A."/>
            <person name="Yan M."/>
            <person name="Wang P."/>
            <person name="Xu J."/>
            <person name="Bruns T."/>
            <person name="Baldrian P."/>
            <person name="Vilgalys R."/>
            <person name="Henrissat B."/>
            <person name="Grigoriev I.V."/>
            <person name="Hibbett D."/>
            <person name="Nagy L.G."/>
            <person name="Martin F.M."/>
        </authorList>
    </citation>
    <scope>NUCLEOTIDE SEQUENCE</scope>
    <source>
        <strain evidence="7">Prilba</strain>
    </source>
</reference>
<comment type="subcellular location">
    <subcellularLocation>
        <location evidence="1">Mitochondrion inner membrane</location>
        <topology evidence="1">Peripheral membrane protein</topology>
        <orientation evidence="1">Matrix side</orientation>
    </subcellularLocation>
</comment>
<gene>
    <name evidence="7" type="ORF">DFH94DRAFT_750664</name>
</gene>
<reference evidence="7" key="2">
    <citation type="journal article" date="2020" name="Nat. Commun.">
        <title>Large-scale genome sequencing of mycorrhizal fungi provides insights into the early evolution of symbiotic traits.</title>
        <authorList>
            <person name="Miyauchi S."/>
            <person name="Kiss E."/>
            <person name="Kuo A."/>
            <person name="Drula E."/>
            <person name="Kohler A."/>
            <person name="Sanchez-Garcia M."/>
            <person name="Morin E."/>
            <person name="Andreopoulos B."/>
            <person name="Barry K.W."/>
            <person name="Bonito G."/>
            <person name="Buee M."/>
            <person name="Carver A."/>
            <person name="Chen C."/>
            <person name="Cichocki N."/>
            <person name="Clum A."/>
            <person name="Culley D."/>
            <person name="Crous P.W."/>
            <person name="Fauchery L."/>
            <person name="Girlanda M."/>
            <person name="Hayes R.D."/>
            <person name="Keri Z."/>
            <person name="LaButti K."/>
            <person name="Lipzen A."/>
            <person name="Lombard V."/>
            <person name="Magnuson J."/>
            <person name="Maillard F."/>
            <person name="Murat C."/>
            <person name="Nolan M."/>
            <person name="Ohm R.A."/>
            <person name="Pangilinan J."/>
            <person name="Pereira M.F."/>
            <person name="Perotto S."/>
            <person name="Peter M."/>
            <person name="Pfister S."/>
            <person name="Riley R."/>
            <person name="Sitrit Y."/>
            <person name="Stielow J.B."/>
            <person name="Szollosi G."/>
            <person name="Zifcakova L."/>
            <person name="Stursova M."/>
            <person name="Spatafora J.W."/>
            <person name="Tedersoo L."/>
            <person name="Vaario L.M."/>
            <person name="Yamada A."/>
            <person name="Yan M."/>
            <person name="Wang P."/>
            <person name="Xu J."/>
            <person name="Bruns T."/>
            <person name="Baldrian P."/>
            <person name="Vilgalys R."/>
            <person name="Dunand C."/>
            <person name="Henrissat B."/>
            <person name="Grigoriev I.V."/>
            <person name="Hibbett D."/>
            <person name="Nagy L.G."/>
            <person name="Martin F.M."/>
        </authorList>
    </citation>
    <scope>NUCLEOTIDE SEQUENCE</scope>
    <source>
        <strain evidence="7">Prilba</strain>
    </source>
</reference>
<accession>A0A9P5MTT3</accession>
<evidence type="ECO:0000256" key="3">
    <source>
        <dbReference type="ARBA" id="ARBA00022792"/>
    </source>
</evidence>
<dbReference type="PANTHER" id="PTHR31107:SF2">
    <property type="entry name" value="CYTOCHROME C OXIDASE ASSEMBLY FACTOR 8"/>
    <property type="match status" value="1"/>
</dbReference>
<keyword evidence="6" id="KW-0472">Membrane</keyword>
<dbReference type="Proteomes" id="UP000759537">
    <property type="component" value="Unassembled WGS sequence"/>
</dbReference>
<proteinExistence type="inferred from homology"/>
<dbReference type="AlphaFoldDB" id="A0A9P5MTT3"/>
<feature type="non-terminal residue" evidence="7">
    <location>
        <position position="1"/>
    </location>
</feature>
<evidence type="ECO:0000313" key="7">
    <source>
        <dbReference type="EMBL" id="KAF8478552.1"/>
    </source>
</evidence>
<dbReference type="GO" id="GO:0005743">
    <property type="term" value="C:mitochondrial inner membrane"/>
    <property type="evidence" value="ECO:0007669"/>
    <property type="project" value="UniProtKB-SubCell"/>
</dbReference>
<evidence type="ECO:0000256" key="5">
    <source>
        <dbReference type="ARBA" id="ARBA00023128"/>
    </source>
</evidence>